<proteinExistence type="inferred from homology"/>
<evidence type="ECO:0000256" key="3">
    <source>
        <dbReference type="ARBA" id="ARBA00022989"/>
    </source>
</evidence>
<name>A0A822Y134_NELNU</name>
<dbReference type="PANTHER" id="PTHR31509">
    <property type="entry name" value="BPS1-LIKE PROTEIN"/>
    <property type="match status" value="1"/>
</dbReference>
<protein>
    <submittedName>
        <fullName evidence="7">Uncharacterized protein</fullName>
    </submittedName>
</protein>
<gene>
    <name evidence="7" type="ORF">HUJ06_029092</name>
</gene>
<evidence type="ECO:0000313" key="7">
    <source>
        <dbReference type="EMBL" id="DAD27624.1"/>
    </source>
</evidence>
<evidence type="ECO:0000256" key="6">
    <source>
        <dbReference type="SAM" id="Phobius"/>
    </source>
</evidence>
<sequence>MEGIQEQDLEDHELFQKHVADRFLVLSSSQQHSSDASDYVEELLSIAWLRKLLDVFLCCESEFKALLFFDGDPSLPVKAPLDRLISELLDRTVKALDVCNAITEGIELIRHSQKLAEVAISAFNQRPLADGQVRRAKKALNVLVTSFTHDDKYSRSEGSWSFGLRGGGSASTKYRSSYTRQFRSLSSSVSKTWSAAKQIQAMSANLVLPRGWESNGMALPVYIMSTVLVVVMWTLVAAIPCQDRAGLLTHFSFPRQLAWAVPIVGLQERIADEWIKKEKKGSAGLLGEMQRLERCAQKLIELADSVQFPPEAEQLEGIGLQVAELAETCKKMDEGLFPLELQIREVFHRIVRSRAEVLDVLDQAAKLSTSKCT</sequence>
<keyword evidence="3 6" id="KW-1133">Transmembrane helix</keyword>
<keyword evidence="4 6" id="KW-0472">Membrane</keyword>
<evidence type="ECO:0000256" key="2">
    <source>
        <dbReference type="ARBA" id="ARBA00022692"/>
    </source>
</evidence>
<comment type="subcellular location">
    <subcellularLocation>
        <location evidence="1">Membrane</location>
        <topology evidence="1">Single-pass membrane protein</topology>
    </subcellularLocation>
</comment>
<feature type="transmembrane region" description="Helical" evidence="6">
    <location>
        <begin position="219"/>
        <end position="239"/>
    </location>
</feature>
<evidence type="ECO:0000256" key="4">
    <source>
        <dbReference type="ARBA" id="ARBA00023136"/>
    </source>
</evidence>
<dbReference type="InterPro" id="IPR008511">
    <property type="entry name" value="ROH1-like"/>
</dbReference>
<organism evidence="7 8">
    <name type="scientific">Nelumbo nucifera</name>
    <name type="common">Sacred lotus</name>
    <dbReference type="NCBI Taxonomy" id="4432"/>
    <lineage>
        <taxon>Eukaryota</taxon>
        <taxon>Viridiplantae</taxon>
        <taxon>Streptophyta</taxon>
        <taxon>Embryophyta</taxon>
        <taxon>Tracheophyta</taxon>
        <taxon>Spermatophyta</taxon>
        <taxon>Magnoliopsida</taxon>
        <taxon>Proteales</taxon>
        <taxon>Nelumbonaceae</taxon>
        <taxon>Nelumbo</taxon>
    </lineage>
</organism>
<dbReference type="AlphaFoldDB" id="A0A822Y134"/>
<evidence type="ECO:0000256" key="5">
    <source>
        <dbReference type="ARBA" id="ARBA00035114"/>
    </source>
</evidence>
<evidence type="ECO:0000256" key="1">
    <source>
        <dbReference type="ARBA" id="ARBA00004167"/>
    </source>
</evidence>
<dbReference type="Pfam" id="PF05633">
    <property type="entry name" value="ROH1-like"/>
    <property type="match status" value="1"/>
</dbReference>
<evidence type="ECO:0000313" key="8">
    <source>
        <dbReference type="Proteomes" id="UP000607653"/>
    </source>
</evidence>
<dbReference type="Proteomes" id="UP000607653">
    <property type="component" value="Unassembled WGS sequence"/>
</dbReference>
<dbReference type="EMBL" id="DUZY01000002">
    <property type="protein sequence ID" value="DAD27624.1"/>
    <property type="molecule type" value="Genomic_DNA"/>
</dbReference>
<comment type="caution">
    <text evidence="7">The sequence shown here is derived from an EMBL/GenBank/DDBJ whole genome shotgun (WGS) entry which is preliminary data.</text>
</comment>
<accession>A0A822Y134</accession>
<keyword evidence="8" id="KW-1185">Reference proteome</keyword>
<reference evidence="7 8" key="1">
    <citation type="journal article" date="2020" name="Mol. Biol. Evol.">
        <title>Distinct Expression and Methylation Patterns for Genes with Different Fates following a Single Whole-Genome Duplication in Flowering Plants.</title>
        <authorList>
            <person name="Shi T."/>
            <person name="Rahmani R.S."/>
            <person name="Gugger P.F."/>
            <person name="Wang M."/>
            <person name="Li H."/>
            <person name="Zhang Y."/>
            <person name="Li Z."/>
            <person name="Wang Q."/>
            <person name="Van de Peer Y."/>
            <person name="Marchal K."/>
            <person name="Chen J."/>
        </authorList>
    </citation>
    <scope>NUCLEOTIDE SEQUENCE [LARGE SCALE GENOMIC DNA]</scope>
    <source>
        <tissue evidence="7">Leaf</tissue>
    </source>
</reference>
<dbReference type="GO" id="GO:0016020">
    <property type="term" value="C:membrane"/>
    <property type="evidence" value="ECO:0007669"/>
    <property type="project" value="UniProtKB-SubCell"/>
</dbReference>
<comment type="similarity">
    <text evidence="5">Belongs to the ROH1 family.</text>
</comment>
<keyword evidence="2 6" id="KW-0812">Transmembrane</keyword>